<feature type="domain" description="ChsH2 rubredoxin-like zinc ribbon" evidence="1">
    <location>
        <begin position="37"/>
        <end position="68"/>
    </location>
</feature>
<dbReference type="RefSeq" id="WP_074646569.1">
    <property type="nucleotide sequence ID" value="NZ_FNBL01000014.1"/>
</dbReference>
<dbReference type="InterPro" id="IPR002347">
    <property type="entry name" value="SDR_fam"/>
</dbReference>
<reference evidence="2 3" key="1">
    <citation type="submission" date="2016-10" db="EMBL/GenBank/DDBJ databases">
        <authorList>
            <person name="de Groot N.N."/>
        </authorList>
    </citation>
    <scope>NUCLEOTIDE SEQUENCE [LARGE SCALE GENOMIC DNA]</scope>
    <source>
        <strain evidence="2 3">DSM 27375</strain>
    </source>
</reference>
<dbReference type="Gene3D" id="6.10.30.10">
    <property type="match status" value="1"/>
</dbReference>
<dbReference type="OrthoDB" id="7323764at2"/>
<dbReference type="PANTHER" id="PTHR34075:SF5">
    <property type="entry name" value="BLR3430 PROTEIN"/>
    <property type="match status" value="1"/>
</dbReference>
<organism evidence="2 3">
    <name type="scientific">Celeribacter baekdonensis</name>
    <dbReference type="NCBI Taxonomy" id="875171"/>
    <lineage>
        <taxon>Bacteria</taxon>
        <taxon>Pseudomonadati</taxon>
        <taxon>Pseudomonadota</taxon>
        <taxon>Alphaproteobacteria</taxon>
        <taxon>Rhodobacterales</taxon>
        <taxon>Roseobacteraceae</taxon>
        <taxon>Celeribacter</taxon>
    </lineage>
</organism>
<evidence type="ECO:0000313" key="3">
    <source>
        <dbReference type="Proteomes" id="UP000182284"/>
    </source>
</evidence>
<protein>
    <submittedName>
        <fullName evidence="2">Short-chain dehydrogenase</fullName>
    </submittedName>
</protein>
<proteinExistence type="predicted"/>
<dbReference type="PANTHER" id="PTHR34075">
    <property type="entry name" value="BLR3430 PROTEIN"/>
    <property type="match status" value="1"/>
</dbReference>
<dbReference type="SUPFAM" id="SSF50249">
    <property type="entry name" value="Nucleic acid-binding proteins"/>
    <property type="match status" value="1"/>
</dbReference>
<evidence type="ECO:0000259" key="1">
    <source>
        <dbReference type="Pfam" id="PF12172"/>
    </source>
</evidence>
<dbReference type="Gene3D" id="3.40.50.720">
    <property type="entry name" value="NAD(P)-binding Rossmann-like Domain"/>
    <property type="match status" value="1"/>
</dbReference>
<dbReference type="InterPro" id="IPR012340">
    <property type="entry name" value="NA-bd_OB-fold"/>
</dbReference>
<dbReference type="SUPFAM" id="SSF51735">
    <property type="entry name" value="NAD(P)-binding Rossmann-fold domains"/>
    <property type="match status" value="1"/>
</dbReference>
<evidence type="ECO:0000313" key="2">
    <source>
        <dbReference type="EMBL" id="SDG22165.1"/>
    </source>
</evidence>
<dbReference type="Proteomes" id="UP000182284">
    <property type="component" value="Unassembled WGS sequence"/>
</dbReference>
<dbReference type="AlphaFoldDB" id="A0A1G7SGH1"/>
<dbReference type="Pfam" id="PF12172">
    <property type="entry name" value="zf-ChsH2"/>
    <property type="match status" value="1"/>
</dbReference>
<dbReference type="InterPro" id="IPR022002">
    <property type="entry name" value="ChsH2_Znr"/>
</dbReference>
<dbReference type="InterPro" id="IPR036291">
    <property type="entry name" value="NAD(P)-bd_dom_sf"/>
</dbReference>
<dbReference type="InterPro" id="IPR052513">
    <property type="entry name" value="Thioester_dehydratase-like"/>
</dbReference>
<sequence length="412" mass="44044">MTNPLTPPKRKDPLLRTHVGHVSPNLRSRAATAMAARAGQGRFVLQVCHDCRRATYPPRDRCPVCWGELDWQDQPRGAVIEAETTVRSSVDLFFRDHLPWRIGSARLDAGPMAIVHLHGDVKQGDRVRMELKLDRGGNPALFALPEKETSHMADDPQLRLFTADPKVRRILVTDGREATGQAVASALLDAGATTVFLGNADPLMRYPGQDRIEAIDGIEPVALNLTDTGSIEKLAAQLGGRVDIVVNTARFTRSGGVGFGGKLSDLQSSLDLEVTGLMRLAQAFAPALSARSDDGVNAAAAFVDVASIHGLTGNAGFAGSSAAAAARLALVASLRGEMAQTGIRVMSVLTGPVDDRWHQSVPPPKVTPTQIARAVVTALQSGQETICADDVAQDVMARWQADPALTIREENK</sequence>
<dbReference type="Pfam" id="PF00106">
    <property type="entry name" value="adh_short"/>
    <property type="match status" value="1"/>
</dbReference>
<accession>A0A1G7SGH1</accession>
<gene>
    <name evidence="2" type="ORF">SAMN04488117_11436</name>
</gene>
<name>A0A1G7SGH1_9RHOB</name>
<dbReference type="EMBL" id="FNBL01000014">
    <property type="protein sequence ID" value="SDG22165.1"/>
    <property type="molecule type" value="Genomic_DNA"/>
</dbReference>